<dbReference type="InterPro" id="IPR001626">
    <property type="entry name" value="ABC_TroCD"/>
</dbReference>
<evidence type="ECO:0000256" key="5">
    <source>
        <dbReference type="ARBA" id="ARBA00023136"/>
    </source>
</evidence>
<organism evidence="8 9">
    <name type="scientific">Ktedonobacter racemifer DSM 44963</name>
    <dbReference type="NCBI Taxonomy" id="485913"/>
    <lineage>
        <taxon>Bacteria</taxon>
        <taxon>Bacillati</taxon>
        <taxon>Chloroflexota</taxon>
        <taxon>Ktedonobacteria</taxon>
        <taxon>Ktedonobacterales</taxon>
        <taxon>Ktedonobacteraceae</taxon>
        <taxon>Ktedonobacter</taxon>
    </lineage>
</organism>
<dbReference type="Proteomes" id="UP000004508">
    <property type="component" value="Unassembled WGS sequence"/>
</dbReference>
<comment type="similarity">
    <text evidence="2 6">Belongs to the ABC-3 integral membrane protein family.</text>
</comment>
<dbReference type="GO" id="GO:0010043">
    <property type="term" value="P:response to zinc ion"/>
    <property type="evidence" value="ECO:0007669"/>
    <property type="project" value="TreeGrafter"/>
</dbReference>
<evidence type="ECO:0000256" key="2">
    <source>
        <dbReference type="ARBA" id="ARBA00008034"/>
    </source>
</evidence>
<keyword evidence="4 7" id="KW-1133">Transmembrane helix</keyword>
<dbReference type="PANTHER" id="PTHR30477">
    <property type="entry name" value="ABC-TRANSPORTER METAL-BINDING PROTEIN"/>
    <property type="match status" value="1"/>
</dbReference>
<evidence type="ECO:0000313" key="9">
    <source>
        <dbReference type="Proteomes" id="UP000004508"/>
    </source>
</evidence>
<evidence type="ECO:0000313" key="8">
    <source>
        <dbReference type="EMBL" id="EFH82493.1"/>
    </source>
</evidence>
<keyword evidence="6" id="KW-0813">Transport</keyword>
<evidence type="ECO:0000256" key="7">
    <source>
        <dbReference type="SAM" id="Phobius"/>
    </source>
</evidence>
<gene>
    <name evidence="8" type="ORF">Krac_3306</name>
</gene>
<feature type="transmembrane region" description="Helical" evidence="7">
    <location>
        <begin position="20"/>
        <end position="44"/>
    </location>
</feature>
<dbReference type="FunCoup" id="D6U103">
    <property type="interactions" value="212"/>
</dbReference>
<dbReference type="Gene3D" id="1.10.3470.10">
    <property type="entry name" value="ABC transporter involved in vitamin B12 uptake, BtuC"/>
    <property type="match status" value="1"/>
</dbReference>
<dbReference type="eggNOG" id="COG1108">
    <property type="taxonomic scope" value="Bacteria"/>
</dbReference>
<feature type="transmembrane region" description="Helical" evidence="7">
    <location>
        <begin position="101"/>
        <end position="124"/>
    </location>
</feature>
<sequence>MGIGWQGKGLLQTMLDIFTYAFIQNAFLAGTCVAIMAALVGYFLVVRGLTFAGHALSHIGFAGAAGAVLLGIDPIFGLLAFTVGSGIGIGLLGKELRERDVAIGVIMTLALALGILFLSLYKGYAERAYSILFGTILGISQFDVQTNVLFCLLCLALIVLLFRPLLFSSFDPEVAQTRGVPVRLLGVLFLIIVAITISISVKVVGILLIFTLLVGPAATAIRIVHSPVKAILLACLLSVGYTWLAIFLAALTPWPVSFFITALAFMVYLPVRLLSPLWLGKHGREDALEESLASDERAGEIQFSGSSH</sequence>
<name>D6U103_KTERA</name>
<feature type="transmembrane region" description="Helical" evidence="7">
    <location>
        <begin position="231"/>
        <end position="250"/>
    </location>
</feature>
<feature type="transmembrane region" description="Helical" evidence="7">
    <location>
        <begin position="256"/>
        <end position="274"/>
    </location>
</feature>
<dbReference type="GO" id="GO:0043190">
    <property type="term" value="C:ATP-binding cassette (ABC) transporter complex"/>
    <property type="evidence" value="ECO:0007669"/>
    <property type="project" value="InterPro"/>
</dbReference>
<dbReference type="EMBL" id="ADVG01000004">
    <property type="protein sequence ID" value="EFH82493.1"/>
    <property type="molecule type" value="Genomic_DNA"/>
</dbReference>
<dbReference type="PANTHER" id="PTHR30477:SF13">
    <property type="entry name" value="IRON TRANSPORT SYSTEM MEMBRANE PROTEIN HI_0360-RELATED"/>
    <property type="match status" value="1"/>
</dbReference>
<dbReference type="SUPFAM" id="SSF81345">
    <property type="entry name" value="ABC transporter involved in vitamin B12 uptake, BtuC"/>
    <property type="match status" value="1"/>
</dbReference>
<keyword evidence="9" id="KW-1185">Reference proteome</keyword>
<dbReference type="Pfam" id="PF00950">
    <property type="entry name" value="ABC-3"/>
    <property type="match status" value="1"/>
</dbReference>
<accession>D6U103</accession>
<keyword evidence="5 7" id="KW-0472">Membrane</keyword>
<comment type="subcellular location">
    <subcellularLocation>
        <location evidence="6">Cell membrane</location>
        <topology evidence="6">Multi-pass membrane protein</topology>
    </subcellularLocation>
    <subcellularLocation>
        <location evidence="1">Membrane</location>
        <topology evidence="1">Multi-pass membrane protein</topology>
    </subcellularLocation>
</comment>
<keyword evidence="3 6" id="KW-0812">Transmembrane</keyword>
<proteinExistence type="inferred from homology"/>
<feature type="transmembrane region" description="Helical" evidence="7">
    <location>
        <begin position="182"/>
        <end position="199"/>
    </location>
</feature>
<dbReference type="InterPro" id="IPR037294">
    <property type="entry name" value="ABC_BtuC-like"/>
</dbReference>
<reference evidence="8 9" key="1">
    <citation type="journal article" date="2011" name="Stand. Genomic Sci.">
        <title>Non-contiguous finished genome sequence and contextual data of the filamentous soil bacterium Ktedonobacter racemifer type strain (SOSP1-21).</title>
        <authorList>
            <person name="Chang Y.J."/>
            <person name="Land M."/>
            <person name="Hauser L."/>
            <person name="Chertkov O."/>
            <person name="Del Rio T.G."/>
            <person name="Nolan M."/>
            <person name="Copeland A."/>
            <person name="Tice H."/>
            <person name="Cheng J.F."/>
            <person name="Lucas S."/>
            <person name="Han C."/>
            <person name="Goodwin L."/>
            <person name="Pitluck S."/>
            <person name="Ivanova N."/>
            <person name="Ovchinikova G."/>
            <person name="Pati A."/>
            <person name="Chen A."/>
            <person name="Palaniappan K."/>
            <person name="Mavromatis K."/>
            <person name="Liolios K."/>
            <person name="Brettin T."/>
            <person name="Fiebig A."/>
            <person name="Rohde M."/>
            <person name="Abt B."/>
            <person name="Goker M."/>
            <person name="Detter J.C."/>
            <person name="Woyke T."/>
            <person name="Bristow J."/>
            <person name="Eisen J.A."/>
            <person name="Markowitz V."/>
            <person name="Hugenholtz P."/>
            <person name="Kyrpides N.C."/>
            <person name="Klenk H.P."/>
            <person name="Lapidus A."/>
        </authorList>
    </citation>
    <scope>NUCLEOTIDE SEQUENCE [LARGE SCALE GENOMIC DNA]</scope>
    <source>
        <strain evidence="9">DSM 44963</strain>
    </source>
</reference>
<dbReference type="AlphaFoldDB" id="D6U103"/>
<evidence type="ECO:0000256" key="3">
    <source>
        <dbReference type="ARBA" id="ARBA00022692"/>
    </source>
</evidence>
<dbReference type="GO" id="GO:0055085">
    <property type="term" value="P:transmembrane transport"/>
    <property type="evidence" value="ECO:0007669"/>
    <property type="project" value="InterPro"/>
</dbReference>
<protein>
    <submittedName>
        <fullName evidence="8">ABC-3 protein</fullName>
    </submittedName>
</protein>
<feature type="transmembrane region" description="Helical" evidence="7">
    <location>
        <begin position="144"/>
        <end position="162"/>
    </location>
</feature>
<evidence type="ECO:0000256" key="1">
    <source>
        <dbReference type="ARBA" id="ARBA00004141"/>
    </source>
</evidence>
<evidence type="ECO:0000256" key="4">
    <source>
        <dbReference type="ARBA" id="ARBA00022989"/>
    </source>
</evidence>
<dbReference type="STRING" id="485913.Krac_3306"/>
<dbReference type="InParanoid" id="D6U103"/>
<evidence type="ECO:0000256" key="6">
    <source>
        <dbReference type="RuleBase" id="RU003943"/>
    </source>
</evidence>
<comment type="caution">
    <text evidence="8">The sequence shown here is derived from an EMBL/GenBank/DDBJ whole genome shotgun (WGS) entry which is preliminary data.</text>
</comment>